<dbReference type="OrthoDB" id="9792148at2"/>
<dbReference type="SUPFAM" id="SSF46689">
    <property type="entry name" value="Homeodomain-like"/>
    <property type="match status" value="1"/>
</dbReference>
<sequence>MIHQLKQVFPNLTKESNSDSHYQFTYNDQNYGIPYNDLTDESIQLLKLLLSPVNLDEQSINWLSFINGETDKAPEQVSQFRLFIVINSDPIEDLLLVQKSLNDVFGKKLIYFPLGKSELILLESIEPAEDIIDIAPLVDVLSSDLEMNLRVFESSLYSDVDELPYLFHKIKKISQSCFQFTNKKFIHQDQALVYYLMQQLSDDEQLLFADSILKETANDVELLNTIETVIECQLNITLASKLLFMHRNTVQNRIERFQKITNCNLHDFEDSQNVYMAIQYAK</sequence>
<dbReference type="InterPro" id="IPR042070">
    <property type="entry name" value="PucR_C-HTH_sf"/>
</dbReference>
<dbReference type="PANTHER" id="PTHR33744:SF15">
    <property type="entry name" value="CARBOHYDRATE DIACID REGULATOR"/>
    <property type="match status" value="1"/>
</dbReference>
<evidence type="ECO:0000259" key="1">
    <source>
        <dbReference type="Pfam" id="PF13556"/>
    </source>
</evidence>
<keyword evidence="3" id="KW-1185">Reference proteome</keyword>
<organism evidence="2 3">
    <name type="scientific">Allobacillus salarius</name>
    <dbReference type="NCBI Taxonomy" id="1955272"/>
    <lineage>
        <taxon>Bacteria</taxon>
        <taxon>Bacillati</taxon>
        <taxon>Bacillota</taxon>
        <taxon>Bacilli</taxon>
        <taxon>Bacillales</taxon>
        <taxon>Bacillaceae</taxon>
        <taxon>Allobacillus</taxon>
    </lineage>
</organism>
<dbReference type="Proteomes" id="UP000316425">
    <property type="component" value="Unassembled WGS sequence"/>
</dbReference>
<dbReference type="InterPro" id="IPR009057">
    <property type="entry name" value="Homeodomain-like_sf"/>
</dbReference>
<evidence type="ECO:0000313" key="3">
    <source>
        <dbReference type="Proteomes" id="UP000316425"/>
    </source>
</evidence>
<accession>A0A556P6P0</accession>
<dbReference type="RefSeq" id="WP_144089656.1">
    <property type="nucleotide sequence ID" value="NZ_VMHE01000039.1"/>
</dbReference>
<protein>
    <recommendedName>
        <fullName evidence="1">PucR C-terminal helix-turn-helix domain-containing protein</fullName>
    </recommendedName>
</protein>
<dbReference type="AlphaFoldDB" id="A0A556P6P0"/>
<comment type="caution">
    <text evidence="2">The sequence shown here is derived from an EMBL/GenBank/DDBJ whole genome shotgun (WGS) entry which is preliminary data.</text>
</comment>
<dbReference type="InterPro" id="IPR025736">
    <property type="entry name" value="PucR_C-HTH_dom"/>
</dbReference>
<gene>
    <name evidence="2" type="ORF">FPQ13_12480</name>
</gene>
<dbReference type="Pfam" id="PF13556">
    <property type="entry name" value="HTH_30"/>
    <property type="match status" value="1"/>
</dbReference>
<dbReference type="EMBL" id="VMHE01000039">
    <property type="protein sequence ID" value="TSJ60017.1"/>
    <property type="molecule type" value="Genomic_DNA"/>
</dbReference>
<dbReference type="Gene3D" id="1.10.10.2840">
    <property type="entry name" value="PucR C-terminal helix-turn-helix domain"/>
    <property type="match status" value="1"/>
</dbReference>
<dbReference type="InterPro" id="IPR051448">
    <property type="entry name" value="CdaR-like_regulators"/>
</dbReference>
<feature type="domain" description="PucR C-terminal helix-turn-helix" evidence="1">
    <location>
        <begin position="222"/>
        <end position="278"/>
    </location>
</feature>
<evidence type="ECO:0000313" key="2">
    <source>
        <dbReference type="EMBL" id="TSJ60017.1"/>
    </source>
</evidence>
<name>A0A556P6P0_9BACI</name>
<dbReference type="PANTHER" id="PTHR33744">
    <property type="entry name" value="CARBOHYDRATE DIACID REGULATOR"/>
    <property type="match status" value="1"/>
</dbReference>
<reference evidence="2 3" key="1">
    <citation type="submission" date="2019-07" db="EMBL/GenBank/DDBJ databases">
        <title>Allobacillus sp. nov. SKP isolated from shrimp paste of Euphausiacea.</title>
        <authorList>
            <person name="Kanchanasin P."/>
            <person name="Tanasupawat S."/>
            <person name="Shi W."/>
            <person name="Wu L."/>
            <person name="Ma J."/>
        </authorList>
    </citation>
    <scope>NUCLEOTIDE SEQUENCE [LARGE SCALE GENOMIC DNA]</scope>
    <source>
        <strain evidence="2 3">SKP4-8</strain>
    </source>
</reference>
<proteinExistence type="predicted"/>